<feature type="compositionally biased region" description="Low complexity" evidence="2">
    <location>
        <begin position="82"/>
        <end position="113"/>
    </location>
</feature>
<dbReference type="PANTHER" id="PTHR11895">
    <property type="entry name" value="TRANSAMIDASE"/>
    <property type="match status" value="1"/>
</dbReference>
<gene>
    <name evidence="4" type="ORF">J2S67_001857</name>
</gene>
<sequence length="530" mass="54808">MSFEIPEALSGVPRRVDDGLPLAVQLRNSLLAGEVSAGELAHDVAERVRSKNPDLNAVVTWDEDMLLAQAREADDALAGYRDSSGSPADGANSSGSDSTGGDSASSSSATSAASLGKRVPPLLGLPMGLKDGLDIAGLPTTYGSASMDHVVAGEDGLHAARLRSAGANLFAKTSVPEFLLSCHSENPILPPAKNPLDISRTPGGSSGGSAAAVTGGLMPVAPGSDGGGSVRIPASATGLIGLKLGRGAMVEDITDETGAASPIDRWGAPKLSVTGPLGRDARDAALMLDGLLFDRSRLAAGHSATPALDSVEATLDHSEGLAGLHVGFTRTSAFDSALPVEISAAAEAAFARACAVLERLGADVEESPWQAPSDYDETFRKVWTAWLGRTPIPYEDKLGELAASFRAEAQARSENEQERANERLLEIGGSMSTAWGSFDVVVTPAMAETPPPLGYFTDNDAETDYRLQCLYTPYTSMVNVAGVPAVTVPVGWTPDGFSMSAQLIGRMGSEVHLLCIAALMQRELASAGLI</sequence>
<dbReference type="GO" id="GO:0004040">
    <property type="term" value="F:amidase activity"/>
    <property type="evidence" value="ECO:0007669"/>
    <property type="project" value="UniProtKB-EC"/>
</dbReference>
<evidence type="ECO:0000259" key="3">
    <source>
        <dbReference type="Pfam" id="PF01425"/>
    </source>
</evidence>
<dbReference type="EC" id="3.5.1.4" evidence="4"/>
<keyword evidence="4" id="KW-0378">Hydrolase</keyword>
<dbReference type="InterPro" id="IPR023631">
    <property type="entry name" value="Amidase_dom"/>
</dbReference>
<dbReference type="Pfam" id="PF01425">
    <property type="entry name" value="Amidase"/>
    <property type="match status" value="1"/>
</dbReference>
<dbReference type="PANTHER" id="PTHR11895:SF7">
    <property type="entry name" value="GLUTAMYL-TRNA(GLN) AMIDOTRANSFERASE SUBUNIT A, MITOCHONDRIAL"/>
    <property type="match status" value="1"/>
</dbReference>
<feature type="domain" description="Amidase" evidence="3">
    <location>
        <begin position="110"/>
        <end position="514"/>
    </location>
</feature>
<dbReference type="EMBL" id="JAVDXX010000001">
    <property type="protein sequence ID" value="MDR7294589.1"/>
    <property type="molecule type" value="Genomic_DNA"/>
</dbReference>
<dbReference type="InterPro" id="IPR036928">
    <property type="entry name" value="AS_sf"/>
</dbReference>
<evidence type="ECO:0000256" key="1">
    <source>
        <dbReference type="ARBA" id="ARBA00009199"/>
    </source>
</evidence>
<evidence type="ECO:0000313" key="5">
    <source>
        <dbReference type="Proteomes" id="UP001180715"/>
    </source>
</evidence>
<evidence type="ECO:0000313" key="4">
    <source>
        <dbReference type="EMBL" id="MDR7294589.1"/>
    </source>
</evidence>
<feature type="region of interest" description="Disordered" evidence="2">
    <location>
        <begin position="79"/>
        <end position="113"/>
    </location>
</feature>
<proteinExistence type="inferred from homology"/>
<organism evidence="4 5">
    <name type="scientific">Pseudoglutamicibacter albus</name>
    <dbReference type="NCBI Taxonomy" id="98671"/>
    <lineage>
        <taxon>Bacteria</taxon>
        <taxon>Bacillati</taxon>
        <taxon>Actinomycetota</taxon>
        <taxon>Actinomycetes</taxon>
        <taxon>Micrococcales</taxon>
        <taxon>Micrococcaceae</taxon>
        <taxon>Pseudoglutamicibacter</taxon>
    </lineage>
</organism>
<protein>
    <submittedName>
        <fullName evidence="4">Amidase</fullName>
        <ecNumber evidence="4">3.5.1.4</ecNumber>
    </submittedName>
</protein>
<dbReference type="Proteomes" id="UP001180715">
    <property type="component" value="Unassembled WGS sequence"/>
</dbReference>
<dbReference type="Gene3D" id="3.90.1300.10">
    <property type="entry name" value="Amidase signature (AS) domain"/>
    <property type="match status" value="1"/>
</dbReference>
<name>A0ABU1Z1U5_9MICC</name>
<evidence type="ECO:0000256" key="2">
    <source>
        <dbReference type="SAM" id="MobiDB-lite"/>
    </source>
</evidence>
<reference evidence="4" key="1">
    <citation type="submission" date="2023-07" db="EMBL/GenBank/DDBJ databases">
        <title>Sequencing the genomes of 1000 actinobacteria strains.</title>
        <authorList>
            <person name="Klenk H.-P."/>
        </authorList>
    </citation>
    <scope>NUCLEOTIDE SEQUENCE</scope>
    <source>
        <strain evidence="4">DSM 13068</strain>
    </source>
</reference>
<comment type="caution">
    <text evidence="4">The sequence shown here is derived from an EMBL/GenBank/DDBJ whole genome shotgun (WGS) entry which is preliminary data.</text>
</comment>
<dbReference type="RefSeq" id="WP_310248491.1">
    <property type="nucleotide sequence ID" value="NZ_JAVDXX010000001.1"/>
</dbReference>
<dbReference type="InterPro" id="IPR000120">
    <property type="entry name" value="Amidase"/>
</dbReference>
<dbReference type="SUPFAM" id="SSF75304">
    <property type="entry name" value="Amidase signature (AS) enzymes"/>
    <property type="match status" value="1"/>
</dbReference>
<comment type="similarity">
    <text evidence="1">Belongs to the amidase family.</text>
</comment>
<keyword evidence="5" id="KW-1185">Reference proteome</keyword>
<accession>A0ABU1Z1U5</accession>